<evidence type="ECO:0000259" key="9">
    <source>
        <dbReference type="Pfam" id="PF02223"/>
    </source>
</evidence>
<keyword evidence="3" id="KW-0808">Transferase</keyword>
<comment type="caution">
    <text evidence="10">The sequence shown here is derived from an EMBL/GenBank/DDBJ whole genome shotgun (WGS) entry which is preliminary data.</text>
</comment>
<organism evidence="10">
    <name type="scientific">marine sediment metagenome</name>
    <dbReference type="NCBI Taxonomy" id="412755"/>
    <lineage>
        <taxon>unclassified sequences</taxon>
        <taxon>metagenomes</taxon>
        <taxon>ecological metagenomes</taxon>
    </lineage>
</organism>
<dbReference type="GO" id="GO:0006233">
    <property type="term" value="P:dTDP biosynthetic process"/>
    <property type="evidence" value="ECO:0007669"/>
    <property type="project" value="InterPro"/>
</dbReference>
<dbReference type="EMBL" id="BARS01013275">
    <property type="protein sequence ID" value="GAF95201.1"/>
    <property type="molecule type" value="Genomic_DNA"/>
</dbReference>
<name>X0U796_9ZZZZ</name>
<evidence type="ECO:0000256" key="5">
    <source>
        <dbReference type="ARBA" id="ARBA00022741"/>
    </source>
</evidence>
<dbReference type="Gene3D" id="3.40.50.300">
    <property type="entry name" value="P-loop containing nucleotide triphosphate hydrolases"/>
    <property type="match status" value="1"/>
</dbReference>
<dbReference type="InterPro" id="IPR018094">
    <property type="entry name" value="Thymidylate_kinase"/>
</dbReference>
<keyword evidence="4" id="KW-0545">Nucleotide biosynthesis</keyword>
<comment type="catalytic activity">
    <reaction evidence="8">
        <text>dTMP + ATP = dTDP + ADP</text>
        <dbReference type="Rhea" id="RHEA:13517"/>
        <dbReference type="ChEBI" id="CHEBI:30616"/>
        <dbReference type="ChEBI" id="CHEBI:58369"/>
        <dbReference type="ChEBI" id="CHEBI:63528"/>
        <dbReference type="ChEBI" id="CHEBI:456216"/>
        <dbReference type="EC" id="2.7.4.9"/>
    </reaction>
</comment>
<keyword evidence="6" id="KW-0418">Kinase</keyword>
<dbReference type="GO" id="GO:0005737">
    <property type="term" value="C:cytoplasm"/>
    <property type="evidence" value="ECO:0007669"/>
    <property type="project" value="TreeGrafter"/>
</dbReference>
<feature type="non-terminal residue" evidence="10">
    <location>
        <position position="155"/>
    </location>
</feature>
<dbReference type="EC" id="2.7.4.9" evidence="2"/>
<evidence type="ECO:0000256" key="1">
    <source>
        <dbReference type="ARBA" id="ARBA00009776"/>
    </source>
</evidence>
<dbReference type="GO" id="GO:0006235">
    <property type="term" value="P:dTTP biosynthetic process"/>
    <property type="evidence" value="ECO:0007669"/>
    <property type="project" value="TreeGrafter"/>
</dbReference>
<protein>
    <recommendedName>
        <fullName evidence="2">dTMP kinase</fullName>
        <ecNumber evidence="2">2.7.4.9</ecNumber>
    </recommendedName>
</protein>
<feature type="domain" description="Thymidylate kinase-like" evidence="9">
    <location>
        <begin position="11"/>
        <end position="155"/>
    </location>
</feature>
<dbReference type="InterPro" id="IPR018095">
    <property type="entry name" value="Thymidylate_kin_CS"/>
</dbReference>
<dbReference type="GO" id="GO:0006227">
    <property type="term" value="P:dUDP biosynthetic process"/>
    <property type="evidence" value="ECO:0007669"/>
    <property type="project" value="TreeGrafter"/>
</dbReference>
<dbReference type="AlphaFoldDB" id="X0U796"/>
<evidence type="ECO:0000256" key="2">
    <source>
        <dbReference type="ARBA" id="ARBA00012980"/>
    </source>
</evidence>
<dbReference type="GO" id="GO:0004798">
    <property type="term" value="F:dTMP kinase activity"/>
    <property type="evidence" value="ECO:0007669"/>
    <property type="project" value="UniProtKB-EC"/>
</dbReference>
<dbReference type="SUPFAM" id="SSF52540">
    <property type="entry name" value="P-loop containing nucleoside triphosphate hydrolases"/>
    <property type="match status" value="1"/>
</dbReference>
<evidence type="ECO:0000256" key="6">
    <source>
        <dbReference type="ARBA" id="ARBA00022777"/>
    </source>
</evidence>
<keyword evidence="5" id="KW-0547">Nucleotide-binding</keyword>
<dbReference type="CDD" id="cd01672">
    <property type="entry name" value="TMPK"/>
    <property type="match status" value="1"/>
</dbReference>
<accession>X0U796</accession>
<comment type="similarity">
    <text evidence="1">Belongs to the thymidylate kinase family.</text>
</comment>
<dbReference type="PANTHER" id="PTHR10344">
    <property type="entry name" value="THYMIDYLATE KINASE"/>
    <property type="match status" value="1"/>
</dbReference>
<evidence type="ECO:0000256" key="4">
    <source>
        <dbReference type="ARBA" id="ARBA00022727"/>
    </source>
</evidence>
<evidence type="ECO:0000256" key="7">
    <source>
        <dbReference type="ARBA" id="ARBA00022840"/>
    </source>
</evidence>
<dbReference type="InterPro" id="IPR027417">
    <property type="entry name" value="P-loop_NTPase"/>
</dbReference>
<dbReference type="GO" id="GO:0005524">
    <property type="term" value="F:ATP binding"/>
    <property type="evidence" value="ECO:0007669"/>
    <property type="project" value="UniProtKB-KW"/>
</dbReference>
<dbReference type="Pfam" id="PF02223">
    <property type="entry name" value="Thymidylate_kin"/>
    <property type="match status" value="1"/>
</dbReference>
<gene>
    <name evidence="10" type="ORF">S01H1_23157</name>
</gene>
<dbReference type="NCBIfam" id="TIGR00041">
    <property type="entry name" value="DTMP_kinase"/>
    <property type="match status" value="1"/>
</dbReference>
<dbReference type="InterPro" id="IPR039430">
    <property type="entry name" value="Thymidylate_kin-like_dom"/>
</dbReference>
<proteinExistence type="inferred from homology"/>
<sequence>MATKKVPFIVIEGVDGSGVSTQAELLERKLRSTGREVYLTKEPTDGPAGAMIRLALAGRLVKRKDALDLRSFEAHTLALLFAADRMDHLYNDIIPKLDIGVIMISDRYYLSSYAYQGIDINNIEWLQAINSQCLRPDLTVFLDIDPAICCKRIQR</sequence>
<evidence type="ECO:0000256" key="3">
    <source>
        <dbReference type="ARBA" id="ARBA00022679"/>
    </source>
</evidence>
<dbReference type="PANTHER" id="PTHR10344:SF4">
    <property type="entry name" value="UMP-CMP KINASE 2, MITOCHONDRIAL"/>
    <property type="match status" value="1"/>
</dbReference>
<reference evidence="10" key="1">
    <citation type="journal article" date="2014" name="Front. Microbiol.">
        <title>High frequency of phylogenetically diverse reductive dehalogenase-homologous genes in deep subseafloor sedimentary metagenomes.</title>
        <authorList>
            <person name="Kawai M."/>
            <person name="Futagami T."/>
            <person name="Toyoda A."/>
            <person name="Takaki Y."/>
            <person name="Nishi S."/>
            <person name="Hori S."/>
            <person name="Arai W."/>
            <person name="Tsubouchi T."/>
            <person name="Morono Y."/>
            <person name="Uchiyama I."/>
            <person name="Ito T."/>
            <person name="Fujiyama A."/>
            <person name="Inagaki F."/>
            <person name="Takami H."/>
        </authorList>
    </citation>
    <scope>NUCLEOTIDE SEQUENCE</scope>
    <source>
        <strain evidence="10">Expedition CK06-06</strain>
    </source>
</reference>
<keyword evidence="7" id="KW-0067">ATP-binding</keyword>
<evidence type="ECO:0000313" key="10">
    <source>
        <dbReference type="EMBL" id="GAF95201.1"/>
    </source>
</evidence>
<dbReference type="PROSITE" id="PS01331">
    <property type="entry name" value="THYMIDYLATE_KINASE"/>
    <property type="match status" value="1"/>
</dbReference>
<evidence type="ECO:0000256" key="8">
    <source>
        <dbReference type="ARBA" id="ARBA00048743"/>
    </source>
</evidence>